<gene>
    <name evidence="7" type="ORF">D0859_16921</name>
</gene>
<feature type="transmembrane region" description="Helical" evidence="6">
    <location>
        <begin position="53"/>
        <end position="72"/>
    </location>
</feature>
<feature type="transmembrane region" description="Helical" evidence="6">
    <location>
        <begin position="299"/>
        <end position="320"/>
    </location>
</feature>
<dbReference type="PANTHER" id="PTHR13353:SF5">
    <property type="entry name" value="TRANSMEMBRANE PROTEIN 19"/>
    <property type="match status" value="1"/>
</dbReference>
<sequence length="323" mass="33470">MDLPNFLQTHIPQITATVLLVTYSYQRSKLTIPGILTGIISATIHMLHPYPAFFWLLMLFFLLGTLVTRIGHKAKQTLTTSSTGGAGGEGPRSAVQVLANSGCACLLIGAHTWILRNANGPFISSHLPLAPGPSFPNLERVLPVGILVQYAAVAADTFSSELGILASTSPFLITAPWRRVARGTNGGVTMEGLGYGALGSCLLTVTAVLALRFCSGVEGEAGMTMDARTAALVSFMGLVGSVVDSVLGALTQVTVTDRGSGKVVEGPGGQRVLVADGSKEGGSRGVMGRDWLTNNGVNFVMAALTSGLGMGIAWVGGLSLDGR</sequence>
<feature type="transmembrane region" description="Helical" evidence="6">
    <location>
        <begin position="231"/>
        <end position="250"/>
    </location>
</feature>
<accession>A0A3M7I0J9</accession>
<keyword evidence="4 6" id="KW-1133">Transmembrane helix</keyword>
<dbReference type="EMBL" id="QWIT01001145">
    <property type="protein sequence ID" value="RMZ19091.1"/>
    <property type="molecule type" value="Genomic_DNA"/>
</dbReference>
<dbReference type="VEuPathDB" id="FungiDB:BTJ68_11589"/>
<protein>
    <recommendedName>
        <fullName evidence="9">DUF92 domain-containing protein</fullName>
    </recommendedName>
</protein>
<name>A0A3M7I0J9_HORWE</name>
<reference evidence="7 8" key="1">
    <citation type="journal article" date="2018" name="BMC Genomics">
        <title>Genomic evidence for intraspecific hybridization in a clonal and extremely halotolerant yeast.</title>
        <authorList>
            <person name="Gostincar C."/>
            <person name="Stajich J.E."/>
            <person name="Zupancic J."/>
            <person name="Zalar P."/>
            <person name="Gunde-Cimerman N."/>
        </authorList>
    </citation>
    <scope>NUCLEOTIDE SEQUENCE [LARGE SCALE GENOMIC DNA]</scope>
    <source>
        <strain evidence="7 8">EXF-120</strain>
    </source>
</reference>
<dbReference type="GO" id="GO:0016020">
    <property type="term" value="C:membrane"/>
    <property type="evidence" value="ECO:0007669"/>
    <property type="project" value="UniProtKB-SubCell"/>
</dbReference>
<evidence type="ECO:0000256" key="6">
    <source>
        <dbReference type="SAM" id="Phobius"/>
    </source>
</evidence>
<evidence type="ECO:0000256" key="2">
    <source>
        <dbReference type="ARBA" id="ARBA00009012"/>
    </source>
</evidence>
<evidence type="ECO:0000256" key="3">
    <source>
        <dbReference type="ARBA" id="ARBA00022692"/>
    </source>
</evidence>
<dbReference type="InterPro" id="IPR002794">
    <property type="entry name" value="DUF92_TMEM19"/>
</dbReference>
<evidence type="ECO:0000256" key="1">
    <source>
        <dbReference type="ARBA" id="ARBA00004141"/>
    </source>
</evidence>
<organism evidence="7 8">
    <name type="scientific">Hortaea werneckii</name>
    <name type="common">Black yeast</name>
    <name type="synonym">Cladosporium werneckii</name>
    <dbReference type="NCBI Taxonomy" id="91943"/>
    <lineage>
        <taxon>Eukaryota</taxon>
        <taxon>Fungi</taxon>
        <taxon>Dikarya</taxon>
        <taxon>Ascomycota</taxon>
        <taxon>Pezizomycotina</taxon>
        <taxon>Dothideomycetes</taxon>
        <taxon>Dothideomycetidae</taxon>
        <taxon>Mycosphaerellales</taxon>
        <taxon>Teratosphaeriaceae</taxon>
        <taxon>Hortaea</taxon>
    </lineage>
</organism>
<evidence type="ECO:0000313" key="8">
    <source>
        <dbReference type="Proteomes" id="UP000281677"/>
    </source>
</evidence>
<evidence type="ECO:0000256" key="4">
    <source>
        <dbReference type="ARBA" id="ARBA00022989"/>
    </source>
</evidence>
<evidence type="ECO:0008006" key="9">
    <source>
        <dbReference type="Google" id="ProtNLM"/>
    </source>
</evidence>
<feature type="transmembrane region" description="Helical" evidence="6">
    <location>
        <begin position="30"/>
        <end position="47"/>
    </location>
</feature>
<feature type="transmembrane region" description="Helical" evidence="6">
    <location>
        <begin position="192"/>
        <end position="211"/>
    </location>
</feature>
<dbReference type="AlphaFoldDB" id="A0A3M7I0J9"/>
<comment type="subcellular location">
    <subcellularLocation>
        <location evidence="1">Membrane</location>
        <topology evidence="1">Multi-pass membrane protein</topology>
    </subcellularLocation>
</comment>
<comment type="caution">
    <text evidence="7">The sequence shown here is derived from an EMBL/GenBank/DDBJ whole genome shotgun (WGS) entry which is preliminary data.</text>
</comment>
<evidence type="ECO:0000313" key="7">
    <source>
        <dbReference type="EMBL" id="RMZ19091.1"/>
    </source>
</evidence>
<evidence type="ECO:0000256" key="5">
    <source>
        <dbReference type="ARBA" id="ARBA00023136"/>
    </source>
</evidence>
<keyword evidence="5 6" id="KW-0472">Membrane</keyword>
<dbReference type="Proteomes" id="UP000281677">
    <property type="component" value="Unassembled WGS sequence"/>
</dbReference>
<proteinExistence type="inferred from homology"/>
<dbReference type="Pfam" id="PF01940">
    <property type="entry name" value="DUF92"/>
    <property type="match status" value="1"/>
</dbReference>
<dbReference type="PANTHER" id="PTHR13353">
    <property type="entry name" value="TRANSMEMBRANE PROTEIN 19"/>
    <property type="match status" value="1"/>
</dbReference>
<dbReference type="OrthoDB" id="15001at2759"/>
<keyword evidence="3 6" id="KW-0812">Transmembrane</keyword>
<comment type="similarity">
    <text evidence="2">Belongs to the TMEM19 family.</text>
</comment>